<feature type="compositionally biased region" description="Polar residues" evidence="1">
    <location>
        <begin position="10"/>
        <end position="24"/>
    </location>
</feature>
<evidence type="ECO:0000256" key="1">
    <source>
        <dbReference type="SAM" id="MobiDB-lite"/>
    </source>
</evidence>
<name>U9T2K5_RHIID</name>
<accession>U9T2K5</accession>
<dbReference type="HOGENOM" id="CLU_069289_0_0_1"/>
<protein>
    <submittedName>
        <fullName evidence="2">Uncharacterized protein</fullName>
    </submittedName>
</protein>
<gene>
    <name evidence="2" type="ORF">GLOINDRAFT_87375</name>
</gene>
<dbReference type="VEuPathDB" id="FungiDB:RhiirFUN_007515"/>
<proteinExistence type="predicted"/>
<evidence type="ECO:0000313" key="2">
    <source>
        <dbReference type="EMBL" id="ESA00543.1"/>
    </source>
</evidence>
<organism evidence="2">
    <name type="scientific">Rhizophagus irregularis (strain DAOM 181602 / DAOM 197198 / MUCL 43194)</name>
    <name type="common">Arbuscular mycorrhizal fungus</name>
    <name type="synonym">Glomus intraradices</name>
    <dbReference type="NCBI Taxonomy" id="747089"/>
    <lineage>
        <taxon>Eukaryota</taxon>
        <taxon>Fungi</taxon>
        <taxon>Fungi incertae sedis</taxon>
        <taxon>Mucoromycota</taxon>
        <taxon>Glomeromycotina</taxon>
        <taxon>Glomeromycetes</taxon>
        <taxon>Glomerales</taxon>
        <taxon>Glomeraceae</taxon>
        <taxon>Rhizophagus</taxon>
    </lineage>
</organism>
<sequence>MPRPCKNTKHTAITRNTPQPTINETSSTTSTAPSITIPSVTITDNSKVDVLSDIEKNDLNELVDKNTANFSNKHRKLSNGKKTVECNHQEVDNVLVHKPLEISDDDDSDTIDATIQPASPVNTVLSKETVPFKVDTVFSTKDQDSAALIASLAFNNFTPIFAALFQAMASSIIPSITGSTAATTSTITNTTNNTTQQSQLATLFINESKVFFLHIRKPTPELILSLARECARYLGITESLKAGDIKKRVTDGFQPEEYDYCYSITMNDLSNSSHLRNFVSTDDIADIFEAQLKQIKKDQLFEDRSSLTMLKNYLAEAILIMVYYFVCKNIDCTTYNNASKIRRTEWRSAILIDLHAFDHMTVDLHVTFESGITIAQDINIRGYMNWNH</sequence>
<dbReference type="AlphaFoldDB" id="U9T2K5"/>
<feature type="compositionally biased region" description="Low complexity" evidence="1">
    <location>
        <begin position="25"/>
        <end position="34"/>
    </location>
</feature>
<feature type="region of interest" description="Disordered" evidence="1">
    <location>
        <begin position="1"/>
        <end position="34"/>
    </location>
</feature>
<reference evidence="2" key="1">
    <citation type="submission" date="2013-07" db="EMBL/GenBank/DDBJ databases">
        <title>The genome of an arbuscular mycorrhizal fungus provides insights into the evolution of the oldest plant symbiosis.</title>
        <authorList>
            <consortium name="DOE Joint Genome Institute"/>
            <person name="Tisserant E."/>
            <person name="Malbreil M."/>
            <person name="Kuo A."/>
            <person name="Kohler A."/>
            <person name="Symeonidi A."/>
            <person name="Balestrini R."/>
            <person name="Charron P."/>
            <person name="Duensing N."/>
            <person name="Frei-dit-Frey N."/>
            <person name="Gianinazzi-Pearson V."/>
            <person name="Gilbert B."/>
            <person name="Handa Y."/>
            <person name="Hijri M."/>
            <person name="Kaul R."/>
            <person name="Kawaguchi M."/>
            <person name="Krajinski F."/>
            <person name="Lammers P."/>
            <person name="Lapierre D."/>
            <person name="Masclaux F.G."/>
            <person name="Murat C."/>
            <person name="Morin E."/>
            <person name="Ndikumana S."/>
            <person name="Pagni M."/>
            <person name="Petitpierre D."/>
            <person name="Requena N."/>
            <person name="Rosikiewicz P."/>
            <person name="Riley R."/>
            <person name="Saito K."/>
            <person name="San Clemente H."/>
            <person name="Shapiro H."/>
            <person name="van Tuinen D."/>
            <person name="Becard G."/>
            <person name="Bonfante P."/>
            <person name="Paszkowski U."/>
            <person name="Shachar-Hill Y."/>
            <person name="Young J.P."/>
            <person name="Sanders I.R."/>
            <person name="Henrissat B."/>
            <person name="Rensing S.A."/>
            <person name="Grigoriev I.V."/>
            <person name="Corradi N."/>
            <person name="Roux C."/>
            <person name="Martin F."/>
        </authorList>
    </citation>
    <scope>NUCLEOTIDE SEQUENCE</scope>
    <source>
        <strain evidence="2">DAOM 197198</strain>
    </source>
</reference>
<dbReference type="EMBL" id="KI297129">
    <property type="protein sequence ID" value="ESA00543.1"/>
    <property type="molecule type" value="Genomic_DNA"/>
</dbReference>